<evidence type="ECO:0000313" key="4">
    <source>
        <dbReference type="Proteomes" id="UP000327013"/>
    </source>
</evidence>
<accession>A0A5N6QC90</accession>
<dbReference type="InterPro" id="IPR009060">
    <property type="entry name" value="UBA-like_sf"/>
</dbReference>
<feature type="compositionally biased region" description="Polar residues" evidence="1">
    <location>
        <begin position="472"/>
        <end position="485"/>
    </location>
</feature>
<protein>
    <recommendedName>
        <fullName evidence="2">GBF-interacting protein 1 N-terminal domain-containing protein</fullName>
    </recommendedName>
</protein>
<feature type="compositionally biased region" description="Polar residues" evidence="1">
    <location>
        <begin position="434"/>
        <end position="445"/>
    </location>
</feature>
<keyword evidence="4" id="KW-1185">Reference proteome</keyword>
<gene>
    <name evidence="3" type="ORF">FH972_001003</name>
</gene>
<sequence>MVQSLKEIVNNCTEQEIYASLKDCNMDPNEAVNRLLTQDPFHEVKSKREKKKENKDTTDSRSRGANNASNRSSKGGADRYAGRGGSNQFSSTESGSLYGKPAYKKENGTHAYAGSSSSGSGMAGNNMSRRPPSYSESVAMENKVLIVGTSNGMSSSTQPSGFQSAWVGVPGHVSMADIVKMGRPHGKASTVANPSIHSGSHHNVLTTSAATHHNLHPLQDHAANVTDINAEPGVATSQHLPSDDDWPVIEQQPAAILSSVVEAPSDSDSYADPSNLSLDRGNQHTKSQLDEVRVADDLPVEMLNANHVGPTSVSSRNMQEDSSGGASVFDNSMYEDMDSYQPHNHDLEHNEAEDGISSVAANLQQLNLQKDDQAAPSEEDNPPVIIPNHLQLHTPDCLNLSFGSFGSGPSGTGAAFSATGSFATRPLKSDLEETSTAADISSIGHSDSRKPEYYGDEHLGSTTDGSLVHRTAGSTVNYDSPSASQPEVLKQETPEVAHGNQYAFPSSASDFAYDNPQQFNTAFTHPQTSSQMQNLASFSSVMQAYTNSLPSALLASTVQNAREDLPYSAFPVTQSMPTKYNNVASSISGPTISMPEALGAGSISTPQPPQSLPGASVATGPAIPQHLAVHPYSQPNLPLGHFANMIGYPFLPPQSYTYMPSAFQQAFAGNSTYHQSLAAVLPQYKNSVSVSSLSQSGAIASGYAFGSSTSIPGGNFPPNAPAAPTGTTVGYDDIISSQYKDSNHLISLQQNDNSAMWVHGPGSRTVSALPSTYYSFQGQNQQASGYRQGQQQSQHYGTLGYPNFYHSQTGLSMEHQQQNPRDASLGGSQGQPSKQSQQIWQNNY</sequence>
<organism evidence="3 4">
    <name type="scientific">Carpinus fangiana</name>
    <dbReference type="NCBI Taxonomy" id="176857"/>
    <lineage>
        <taxon>Eukaryota</taxon>
        <taxon>Viridiplantae</taxon>
        <taxon>Streptophyta</taxon>
        <taxon>Embryophyta</taxon>
        <taxon>Tracheophyta</taxon>
        <taxon>Spermatophyta</taxon>
        <taxon>Magnoliopsida</taxon>
        <taxon>eudicotyledons</taxon>
        <taxon>Gunneridae</taxon>
        <taxon>Pentapetalae</taxon>
        <taxon>rosids</taxon>
        <taxon>fabids</taxon>
        <taxon>Fagales</taxon>
        <taxon>Betulaceae</taxon>
        <taxon>Carpinus</taxon>
    </lineage>
</organism>
<proteinExistence type="predicted"/>
<feature type="region of interest" description="Disordered" evidence="1">
    <location>
        <begin position="780"/>
        <end position="844"/>
    </location>
</feature>
<feature type="domain" description="GBF-interacting protein 1 N-terminal" evidence="2">
    <location>
        <begin position="1"/>
        <end position="53"/>
    </location>
</feature>
<feature type="compositionally biased region" description="Low complexity" evidence="1">
    <location>
        <begin position="263"/>
        <end position="274"/>
    </location>
</feature>
<dbReference type="PANTHER" id="PTHR46445">
    <property type="entry name" value="RNA POLYMERASE II DEGRADATION FACTOR-LIKE PROTEIN (DUF1296)"/>
    <property type="match status" value="1"/>
</dbReference>
<feature type="compositionally biased region" description="Polar residues" evidence="1">
    <location>
        <begin position="86"/>
        <end position="95"/>
    </location>
</feature>
<feature type="compositionally biased region" description="Basic and acidic residues" evidence="1">
    <location>
        <begin position="446"/>
        <end position="459"/>
    </location>
</feature>
<dbReference type="SUPFAM" id="SSF46934">
    <property type="entry name" value="UBA-like"/>
    <property type="match status" value="1"/>
</dbReference>
<feature type="region of interest" description="Disordered" evidence="1">
    <location>
        <begin position="261"/>
        <end position="287"/>
    </location>
</feature>
<feature type="region of interest" description="Disordered" evidence="1">
    <location>
        <begin position="35"/>
        <end position="136"/>
    </location>
</feature>
<evidence type="ECO:0000259" key="2">
    <source>
        <dbReference type="Pfam" id="PF06972"/>
    </source>
</evidence>
<dbReference type="Proteomes" id="UP000327013">
    <property type="component" value="Chromosome 1"/>
</dbReference>
<feature type="compositionally biased region" description="Basic and acidic residues" evidence="1">
    <location>
        <begin position="40"/>
        <end position="62"/>
    </location>
</feature>
<dbReference type="EMBL" id="CM017321">
    <property type="protein sequence ID" value="KAE7996269.1"/>
    <property type="molecule type" value="Genomic_DNA"/>
</dbReference>
<dbReference type="Pfam" id="PF06972">
    <property type="entry name" value="GIP1_N"/>
    <property type="match status" value="1"/>
</dbReference>
<evidence type="ECO:0000256" key="1">
    <source>
        <dbReference type="SAM" id="MobiDB-lite"/>
    </source>
</evidence>
<feature type="compositionally biased region" description="Polar residues" evidence="1">
    <location>
        <begin position="309"/>
        <end position="325"/>
    </location>
</feature>
<feature type="compositionally biased region" description="Polar residues" evidence="1">
    <location>
        <begin position="805"/>
        <end position="821"/>
    </location>
</feature>
<dbReference type="OrthoDB" id="762072at2759"/>
<dbReference type="AlphaFoldDB" id="A0A5N6QC90"/>
<reference evidence="3 4" key="1">
    <citation type="submission" date="2019-06" db="EMBL/GenBank/DDBJ databases">
        <title>A chromosomal-level reference genome of Carpinus fangiana (Coryloideae, Betulaceae).</title>
        <authorList>
            <person name="Yang X."/>
            <person name="Wang Z."/>
            <person name="Zhang L."/>
            <person name="Hao G."/>
            <person name="Liu J."/>
            <person name="Yang Y."/>
        </authorList>
    </citation>
    <scope>NUCLEOTIDE SEQUENCE [LARGE SCALE GENOMIC DNA]</scope>
    <source>
        <strain evidence="3">Cfa_2016G</strain>
        <tissue evidence="3">Leaf</tissue>
    </source>
</reference>
<feature type="compositionally biased region" description="Low complexity" evidence="1">
    <location>
        <begin position="63"/>
        <end position="75"/>
    </location>
</feature>
<feature type="region of interest" description="Disordered" evidence="1">
    <location>
        <begin position="429"/>
        <end position="487"/>
    </location>
</feature>
<feature type="compositionally biased region" description="Low complexity" evidence="1">
    <location>
        <begin position="113"/>
        <end position="128"/>
    </location>
</feature>
<dbReference type="InterPro" id="IPR009719">
    <property type="entry name" value="GIP1_N"/>
</dbReference>
<dbReference type="PANTHER" id="PTHR46445:SF3">
    <property type="entry name" value="RNA POLYMERASE II DEGRADATION FACTOR-LIKE PROTEIN (DUF1296)-RELATED"/>
    <property type="match status" value="1"/>
</dbReference>
<feature type="compositionally biased region" description="Low complexity" evidence="1">
    <location>
        <begin position="780"/>
        <end position="794"/>
    </location>
</feature>
<name>A0A5N6QC90_9ROSI</name>
<feature type="region of interest" description="Disordered" evidence="1">
    <location>
        <begin position="307"/>
        <end position="331"/>
    </location>
</feature>
<evidence type="ECO:0000313" key="3">
    <source>
        <dbReference type="EMBL" id="KAE7996269.1"/>
    </source>
</evidence>